<evidence type="ECO:0000313" key="2">
    <source>
        <dbReference type="Proteomes" id="UP000279994"/>
    </source>
</evidence>
<proteinExistence type="predicted"/>
<name>A0A3N0GQ11_9ACTN</name>
<dbReference type="AlphaFoldDB" id="A0A3N0GQ11"/>
<sequence>MGTDERSSLRLELAEFLSSHLAGDGSHDLFELASADPQMFFAELLSRHRSGELVLPAHLLKAITRDFERRDPEPG</sequence>
<dbReference type="RefSeq" id="WP_123223598.1">
    <property type="nucleotide sequence ID" value="NZ_RJSF01000040.1"/>
</dbReference>
<gene>
    <name evidence="1" type="ORF">EFL26_14815</name>
</gene>
<comment type="caution">
    <text evidence="1">The sequence shown here is derived from an EMBL/GenBank/DDBJ whole genome shotgun (WGS) entry which is preliminary data.</text>
</comment>
<evidence type="ECO:0000313" key="1">
    <source>
        <dbReference type="EMBL" id="RNM14190.1"/>
    </source>
</evidence>
<reference evidence="1 2" key="1">
    <citation type="submission" date="2018-11" db="EMBL/GenBank/DDBJ databases">
        <authorList>
            <person name="Li F."/>
        </authorList>
    </citation>
    <scope>NUCLEOTIDE SEQUENCE [LARGE SCALE GENOMIC DNA]</scope>
    <source>
        <strain evidence="1 2">Gsoil 818</strain>
    </source>
</reference>
<organism evidence="1 2">
    <name type="scientific">Nocardioides pocheonensis</name>
    <dbReference type="NCBI Taxonomy" id="661485"/>
    <lineage>
        <taxon>Bacteria</taxon>
        <taxon>Bacillati</taxon>
        <taxon>Actinomycetota</taxon>
        <taxon>Actinomycetes</taxon>
        <taxon>Propionibacteriales</taxon>
        <taxon>Nocardioidaceae</taxon>
        <taxon>Nocardioides</taxon>
    </lineage>
</organism>
<protein>
    <submittedName>
        <fullName evidence="1">Uncharacterized protein</fullName>
    </submittedName>
</protein>
<accession>A0A3N0GQ11</accession>
<keyword evidence="2" id="KW-1185">Reference proteome</keyword>
<dbReference type="Proteomes" id="UP000279994">
    <property type="component" value="Unassembled WGS sequence"/>
</dbReference>
<dbReference type="EMBL" id="RJSF01000040">
    <property type="protein sequence ID" value="RNM14190.1"/>
    <property type="molecule type" value="Genomic_DNA"/>
</dbReference>